<dbReference type="PANTHER" id="PTHR34611:SF2">
    <property type="entry name" value="INACTIVE RECOMBINATION-PROMOTING NUCLEASE-LIKE PROTEIN RPNE-RELATED"/>
    <property type="match status" value="1"/>
</dbReference>
<evidence type="ECO:0000313" key="1">
    <source>
        <dbReference type="EMBL" id="EQA71090.1"/>
    </source>
</evidence>
<name>T0FNI5_9LEPT</name>
<dbReference type="InterPro" id="IPR051699">
    <property type="entry name" value="Rpn/YhgA-like_nuclease"/>
</dbReference>
<evidence type="ECO:0008006" key="3">
    <source>
        <dbReference type="Google" id="ProtNLM"/>
    </source>
</evidence>
<gene>
    <name evidence="1" type="ORF">LEP1GSC059_1287</name>
</gene>
<dbReference type="RefSeq" id="WP_017215495.1">
    <property type="nucleotide sequence ID" value="NZ_AKWY02000022.1"/>
</dbReference>
<dbReference type="EMBL" id="AKWY02000022">
    <property type="protein sequence ID" value="EQA71090.1"/>
    <property type="molecule type" value="Genomic_DNA"/>
</dbReference>
<proteinExistence type="predicted"/>
<protein>
    <recommendedName>
        <fullName evidence="3">Transposase/invertase (TIGR01784 family)</fullName>
    </recommendedName>
</protein>
<comment type="caution">
    <text evidence="1">The sequence shown here is derived from an EMBL/GenBank/DDBJ whole genome shotgun (WGS) entry which is preliminary data.</text>
</comment>
<dbReference type="Proteomes" id="UP000015442">
    <property type="component" value="Unassembled WGS sequence"/>
</dbReference>
<organism evidence="1 2">
    <name type="scientific">Leptospira noguchii serovar Panama str. CZ214</name>
    <dbReference type="NCBI Taxonomy" id="1001595"/>
    <lineage>
        <taxon>Bacteria</taxon>
        <taxon>Pseudomonadati</taxon>
        <taxon>Spirochaetota</taxon>
        <taxon>Spirochaetia</taxon>
        <taxon>Leptospirales</taxon>
        <taxon>Leptospiraceae</taxon>
        <taxon>Leptospira</taxon>
    </lineage>
</organism>
<evidence type="ECO:0000313" key="2">
    <source>
        <dbReference type="Proteomes" id="UP000015442"/>
    </source>
</evidence>
<reference evidence="1 2" key="1">
    <citation type="submission" date="2013-05" db="EMBL/GenBank/DDBJ databases">
        <authorList>
            <person name="Harkins D.M."/>
            <person name="Durkin A.S."/>
            <person name="Brinkac L.M."/>
            <person name="Haft D.H."/>
            <person name="Selengut J.D."/>
            <person name="Sanka R."/>
            <person name="DePew J."/>
            <person name="Purushe J."/>
            <person name="Hartskeerl R.A."/>
            <person name="Ahmed A."/>
            <person name="van der Linden H."/>
            <person name="Goris M.G.A."/>
            <person name="Vinetz J.M."/>
            <person name="Sutton G.G."/>
            <person name="Nierman W.C."/>
            <person name="Fouts D.E."/>
        </authorList>
    </citation>
    <scope>NUCLEOTIDE SEQUENCE [LARGE SCALE GENOMIC DNA]</scope>
    <source>
        <strain evidence="1 2">CZ214</strain>
    </source>
</reference>
<accession>T0FNI5</accession>
<dbReference type="GO" id="GO:1990238">
    <property type="term" value="F:double-stranded DNA endonuclease activity"/>
    <property type="evidence" value="ECO:0007669"/>
    <property type="project" value="TreeGrafter"/>
</dbReference>
<dbReference type="GO" id="GO:0006310">
    <property type="term" value="P:DNA recombination"/>
    <property type="evidence" value="ECO:0007669"/>
    <property type="project" value="TreeGrafter"/>
</dbReference>
<dbReference type="GeneID" id="23202539"/>
<dbReference type="AlphaFoldDB" id="T0FNI5"/>
<sequence>MAEVNNPHDRLIRDLKPSEFKVIFQRSKLEKYEELTVTTAEKLISEGIQQGIEKGIEKEKLETASKMFTKGIDLKTILEITGLTEKILKDHKIL</sequence>
<dbReference type="PANTHER" id="PTHR34611">
    <property type="match status" value="1"/>
</dbReference>